<keyword evidence="2" id="KW-0472">Membrane</keyword>
<evidence type="ECO:0000256" key="2">
    <source>
        <dbReference type="SAM" id="Phobius"/>
    </source>
</evidence>
<dbReference type="EMBL" id="CP000934">
    <property type="protein sequence ID" value="ACE83199.1"/>
    <property type="molecule type" value="Genomic_DNA"/>
</dbReference>
<name>B3PDV0_CELJU</name>
<protein>
    <submittedName>
        <fullName evidence="3">PEP-CTERM putative exosortase interaction domain protein</fullName>
    </submittedName>
</protein>
<dbReference type="Proteomes" id="UP000001036">
    <property type="component" value="Chromosome"/>
</dbReference>
<dbReference type="AlphaFoldDB" id="B3PDV0"/>
<keyword evidence="4" id="KW-1185">Reference proteome</keyword>
<feature type="transmembrane region" description="Helical" evidence="2">
    <location>
        <begin position="100"/>
        <end position="123"/>
    </location>
</feature>
<keyword evidence="2" id="KW-0812">Transmembrane</keyword>
<proteinExistence type="predicted"/>
<gene>
    <name evidence="3" type="ordered locus">CJA_3153</name>
</gene>
<accession>B3PDV0</accession>
<reference evidence="3 4" key="1">
    <citation type="journal article" date="2008" name="J. Bacteriol.">
        <title>Insights into plant cell wall degradation from the genome sequence of the soil bacterium Cellvibrio japonicus.</title>
        <authorList>
            <person name="Deboy R.T."/>
            <person name="Mongodin E.F."/>
            <person name="Fouts D.E."/>
            <person name="Tailford L.E."/>
            <person name="Khouri H."/>
            <person name="Emerson J.B."/>
            <person name="Mohamoud Y."/>
            <person name="Watkins K."/>
            <person name="Henrissat B."/>
            <person name="Gilbert H.J."/>
            <person name="Nelson K.E."/>
        </authorList>
    </citation>
    <scope>NUCLEOTIDE SEQUENCE [LARGE SCALE GENOMIC DNA]</scope>
    <source>
        <strain evidence="3 4">Ueda107</strain>
    </source>
</reference>
<dbReference type="InterPro" id="IPR013424">
    <property type="entry name" value="Ice-binding_C"/>
</dbReference>
<dbReference type="HOGENOM" id="CLU_745330_0_0_6"/>
<organism evidence="3 4">
    <name type="scientific">Cellvibrio japonicus (strain Ueda107)</name>
    <name type="common">Pseudomonas fluorescens subsp. cellulosa</name>
    <dbReference type="NCBI Taxonomy" id="498211"/>
    <lineage>
        <taxon>Bacteria</taxon>
        <taxon>Pseudomonadati</taxon>
        <taxon>Pseudomonadota</taxon>
        <taxon>Gammaproteobacteria</taxon>
        <taxon>Cellvibrionales</taxon>
        <taxon>Cellvibrionaceae</taxon>
        <taxon>Cellvibrio</taxon>
    </lineage>
</organism>
<dbReference type="eggNOG" id="ENOG5032YWX">
    <property type="taxonomic scope" value="Bacteria"/>
</dbReference>
<dbReference type="NCBIfam" id="TIGR02595">
    <property type="entry name" value="PEP_CTERM"/>
    <property type="match status" value="1"/>
</dbReference>
<feature type="region of interest" description="Disordered" evidence="1">
    <location>
        <begin position="1"/>
        <end position="23"/>
    </location>
</feature>
<dbReference type="KEGG" id="cja:CJA_3153"/>
<keyword evidence="2" id="KW-1133">Transmembrane helix</keyword>
<dbReference type="STRING" id="498211.CJA_3153"/>
<dbReference type="NCBIfam" id="NF041927">
    <property type="entry name" value="Xrt_dep_XDP1"/>
    <property type="match status" value="1"/>
</dbReference>
<evidence type="ECO:0000313" key="4">
    <source>
        <dbReference type="Proteomes" id="UP000001036"/>
    </source>
</evidence>
<evidence type="ECO:0000313" key="3">
    <source>
        <dbReference type="EMBL" id="ACE83199.1"/>
    </source>
</evidence>
<evidence type="ECO:0000256" key="1">
    <source>
        <dbReference type="SAM" id="MobiDB-lite"/>
    </source>
</evidence>
<dbReference type="InterPro" id="IPR049672">
    <property type="entry name" value="Xrt_dep_XDP1"/>
</dbReference>
<sequence>MNKVTSPRPKRPRQPDKAPAFANPQPGLTPGLFYAIAHQYCRNILRTSHLNPGHSIFWVKRVAFYDGDQCIRECGAGFALGGSAVKPLNVSPWTLSMRTLTIIIAGLAMAFGAATASAAPIGFDLNSPDSRTGISNSTYAKGYNYSEDDIGLNITGWSYGTKTTTTQTCTKYNKKGQCTKYATTTTTSVVEAIEQDFVGKWDGLGIEKTDSPNHAIDNENGDYDMLLLSFDQLVKLTSLDLGWIYLDSDISILAFDGDTFDSSSLLGKKWQDLLLENWFSVGNYYNVDYSANSGLVNTNGYTAKYWLIGAYNPNLGGSWDGDNLNYTGQTDYFKLKGVTVEKPPVIELPEPSAFLLVLLGLIGIGLRRSKR</sequence>